<protein>
    <recommendedName>
        <fullName evidence="1">Right handed beta helix domain-containing protein</fullName>
    </recommendedName>
</protein>
<dbReference type="NCBIfam" id="TIGR03804">
    <property type="entry name" value="para_beta_helix"/>
    <property type="match status" value="1"/>
</dbReference>
<dbReference type="InterPro" id="IPR022441">
    <property type="entry name" value="Para_beta_helix_rpt-2"/>
</dbReference>
<accession>X1VR57</accession>
<dbReference type="InterPro" id="IPR039448">
    <property type="entry name" value="Beta_helix"/>
</dbReference>
<dbReference type="Pfam" id="PF13229">
    <property type="entry name" value="Beta_helix"/>
    <property type="match status" value="1"/>
</dbReference>
<comment type="caution">
    <text evidence="2">The sequence shown here is derived from an EMBL/GenBank/DDBJ whole genome shotgun (WGS) entry which is preliminary data.</text>
</comment>
<dbReference type="InterPro" id="IPR012334">
    <property type="entry name" value="Pectin_lyas_fold"/>
</dbReference>
<feature type="non-terminal residue" evidence="2">
    <location>
        <position position="170"/>
    </location>
</feature>
<dbReference type="InterPro" id="IPR006626">
    <property type="entry name" value="PbH1"/>
</dbReference>
<sequence length="170" mass="19030">AKEYGIFLMNIAAGTAQIINNTCNNNSVAGIYLFDSKSSLIANNEFLLNKKEGLYCRYSGLSKIINNTFYDCGLFVFEETILDFLSYEINGNSVNKLPLGYIINTDAITINYPYGQLIIINCTNLTVEQQYINNTSIGMMIFFSTNCQVLNSTFSNNNLYGTYILSSKTI</sequence>
<gene>
    <name evidence="2" type="ORF">S12H4_59025</name>
</gene>
<dbReference type="SUPFAM" id="SSF51126">
    <property type="entry name" value="Pectin lyase-like"/>
    <property type="match status" value="1"/>
</dbReference>
<dbReference type="InterPro" id="IPR011050">
    <property type="entry name" value="Pectin_lyase_fold/virulence"/>
</dbReference>
<feature type="domain" description="Right handed beta helix" evidence="1">
    <location>
        <begin position="3"/>
        <end position="79"/>
    </location>
</feature>
<evidence type="ECO:0000313" key="2">
    <source>
        <dbReference type="EMBL" id="GAJ22907.1"/>
    </source>
</evidence>
<proteinExistence type="predicted"/>
<dbReference type="AlphaFoldDB" id="X1VR57"/>
<dbReference type="EMBL" id="BARW01038464">
    <property type="protein sequence ID" value="GAJ22907.1"/>
    <property type="molecule type" value="Genomic_DNA"/>
</dbReference>
<reference evidence="2" key="1">
    <citation type="journal article" date="2014" name="Front. Microbiol.">
        <title>High frequency of phylogenetically diverse reductive dehalogenase-homologous genes in deep subseafloor sedimentary metagenomes.</title>
        <authorList>
            <person name="Kawai M."/>
            <person name="Futagami T."/>
            <person name="Toyoda A."/>
            <person name="Takaki Y."/>
            <person name="Nishi S."/>
            <person name="Hori S."/>
            <person name="Arai W."/>
            <person name="Tsubouchi T."/>
            <person name="Morono Y."/>
            <person name="Uchiyama I."/>
            <person name="Ito T."/>
            <person name="Fujiyama A."/>
            <person name="Inagaki F."/>
            <person name="Takami H."/>
        </authorList>
    </citation>
    <scope>NUCLEOTIDE SEQUENCE</scope>
    <source>
        <strain evidence="2">Expedition CK06-06</strain>
    </source>
</reference>
<feature type="non-terminal residue" evidence="2">
    <location>
        <position position="1"/>
    </location>
</feature>
<evidence type="ECO:0000259" key="1">
    <source>
        <dbReference type="Pfam" id="PF13229"/>
    </source>
</evidence>
<name>X1VR57_9ZZZZ</name>
<dbReference type="SMART" id="SM00710">
    <property type="entry name" value="PbH1"/>
    <property type="match status" value="4"/>
</dbReference>
<organism evidence="2">
    <name type="scientific">marine sediment metagenome</name>
    <dbReference type="NCBI Taxonomy" id="412755"/>
    <lineage>
        <taxon>unclassified sequences</taxon>
        <taxon>metagenomes</taxon>
        <taxon>ecological metagenomes</taxon>
    </lineage>
</organism>
<dbReference type="Gene3D" id="2.160.20.10">
    <property type="entry name" value="Single-stranded right-handed beta-helix, Pectin lyase-like"/>
    <property type="match status" value="1"/>
</dbReference>